<feature type="domain" description="PAS" evidence="6">
    <location>
        <begin position="4"/>
        <end position="49"/>
    </location>
</feature>
<dbReference type="SUPFAM" id="SSF52540">
    <property type="entry name" value="P-loop containing nucleoside triphosphate hydrolases"/>
    <property type="match status" value="1"/>
</dbReference>
<evidence type="ECO:0000313" key="9">
    <source>
        <dbReference type="Proteomes" id="UP000769766"/>
    </source>
</evidence>
<dbReference type="Pfam" id="PF00989">
    <property type="entry name" value="PAS"/>
    <property type="match status" value="1"/>
</dbReference>
<dbReference type="Gene3D" id="1.10.8.60">
    <property type="match status" value="1"/>
</dbReference>
<dbReference type="Gene3D" id="3.30.450.20">
    <property type="entry name" value="PAS domain"/>
    <property type="match status" value="1"/>
</dbReference>
<dbReference type="Gene3D" id="1.10.10.60">
    <property type="entry name" value="Homeodomain-like"/>
    <property type="match status" value="1"/>
</dbReference>
<dbReference type="PANTHER" id="PTHR32071:SF113">
    <property type="entry name" value="ALGINATE BIOSYNTHESIS TRANSCRIPTIONAL REGULATORY PROTEIN ALGB"/>
    <property type="match status" value="1"/>
</dbReference>
<dbReference type="GO" id="GO:0043565">
    <property type="term" value="F:sequence-specific DNA binding"/>
    <property type="evidence" value="ECO:0007669"/>
    <property type="project" value="InterPro"/>
</dbReference>
<sequence>MLAEKENLEAILNSVTDGILAHDLEMTITHFNRAAEEITGFSREEAIGKRCEELFQMKLCGQDCALCQSLEHKVGLKEREVKILGKDGMPRRVLLSTAVLRDRERQIRGAIAILRDITEIASLREELKGRYGFANLVGKNHRMQEVYELIEAVADSEATVLIQGETGTGKELVARAIHYHSPRVEGPFIKVDCSALSENLLESELFGHVKGAFTGAIKDKAGRFELAHGGSIFLDEIGEISPTLQLKLLRVLQDREIERVGEARVRRVDVRVIAATNQDLREMMLQGRFREDLYYRLNVVPLFLPPLRERKEDIPLLVEHFIERFNREARKQIYGISQDALGRLLDYDWHGNIRELQNAIEHAFVKCRGRTLLPEHLPATLLQTQTEAGCRHCQGQAQAHLPTPEHQAIQEALKAAGGNRSVAARQLGMHRTTLWRKLKELG</sequence>
<dbReference type="InterPro" id="IPR001610">
    <property type="entry name" value="PAC"/>
</dbReference>
<dbReference type="NCBIfam" id="TIGR00229">
    <property type="entry name" value="sensory_box"/>
    <property type="match status" value="1"/>
</dbReference>
<dbReference type="InterPro" id="IPR025662">
    <property type="entry name" value="Sigma_54_int_dom_ATP-bd_1"/>
</dbReference>
<dbReference type="CDD" id="cd00130">
    <property type="entry name" value="PAS"/>
    <property type="match status" value="1"/>
</dbReference>
<protein>
    <submittedName>
        <fullName evidence="8">Sigma 54-interacting transcriptional regulator</fullName>
    </submittedName>
</protein>
<comment type="caution">
    <text evidence="8">The sequence shown here is derived from an EMBL/GenBank/DDBJ whole genome shotgun (WGS) entry which is preliminary data.</text>
</comment>
<accession>A0A932CQA7</accession>
<dbReference type="SMART" id="SM00086">
    <property type="entry name" value="PAC"/>
    <property type="match status" value="1"/>
</dbReference>
<dbReference type="FunFam" id="3.40.50.300:FF:000006">
    <property type="entry name" value="DNA-binding transcriptional regulator NtrC"/>
    <property type="match status" value="1"/>
</dbReference>
<dbReference type="Gene3D" id="3.40.50.300">
    <property type="entry name" value="P-loop containing nucleotide triphosphate hydrolases"/>
    <property type="match status" value="1"/>
</dbReference>
<evidence type="ECO:0000313" key="8">
    <source>
        <dbReference type="EMBL" id="MBI2876697.1"/>
    </source>
</evidence>
<evidence type="ECO:0000256" key="2">
    <source>
        <dbReference type="ARBA" id="ARBA00022840"/>
    </source>
</evidence>
<dbReference type="InterPro" id="IPR009057">
    <property type="entry name" value="Homeodomain-like_sf"/>
</dbReference>
<dbReference type="PANTHER" id="PTHR32071">
    <property type="entry name" value="TRANSCRIPTIONAL REGULATORY PROTEIN"/>
    <property type="match status" value="1"/>
</dbReference>
<dbReference type="Proteomes" id="UP000769766">
    <property type="component" value="Unassembled WGS sequence"/>
</dbReference>
<dbReference type="SUPFAM" id="SSF55785">
    <property type="entry name" value="PYP-like sensor domain (PAS domain)"/>
    <property type="match status" value="1"/>
</dbReference>
<dbReference type="PROSITE" id="PS50113">
    <property type="entry name" value="PAC"/>
    <property type="match status" value="1"/>
</dbReference>
<dbReference type="EMBL" id="JACPRF010000224">
    <property type="protein sequence ID" value="MBI2876697.1"/>
    <property type="molecule type" value="Genomic_DNA"/>
</dbReference>
<proteinExistence type="predicted"/>
<reference evidence="8" key="1">
    <citation type="submission" date="2020-07" db="EMBL/GenBank/DDBJ databases">
        <title>Huge and variable diversity of episymbiotic CPR bacteria and DPANN archaea in groundwater ecosystems.</title>
        <authorList>
            <person name="He C.Y."/>
            <person name="Keren R."/>
            <person name="Whittaker M."/>
            <person name="Farag I.F."/>
            <person name="Doudna J."/>
            <person name="Cate J.H.D."/>
            <person name="Banfield J.F."/>
        </authorList>
    </citation>
    <scope>NUCLEOTIDE SEQUENCE</scope>
    <source>
        <strain evidence="8">NC_groundwater_672_Ag_B-0.1um_62_36</strain>
    </source>
</reference>
<dbReference type="SMART" id="SM00091">
    <property type="entry name" value="PAS"/>
    <property type="match status" value="1"/>
</dbReference>
<dbReference type="SUPFAM" id="SSF46689">
    <property type="entry name" value="Homeodomain-like"/>
    <property type="match status" value="1"/>
</dbReference>
<dbReference type="InterPro" id="IPR002078">
    <property type="entry name" value="Sigma_54_int"/>
</dbReference>
<dbReference type="AlphaFoldDB" id="A0A932CQA7"/>
<dbReference type="Pfam" id="PF00158">
    <property type="entry name" value="Sigma54_activat"/>
    <property type="match status" value="1"/>
</dbReference>
<feature type="domain" description="PAC" evidence="7">
    <location>
        <begin position="77"/>
        <end position="129"/>
    </location>
</feature>
<dbReference type="PROSITE" id="PS50112">
    <property type="entry name" value="PAS"/>
    <property type="match status" value="1"/>
</dbReference>
<evidence type="ECO:0000259" key="7">
    <source>
        <dbReference type="PROSITE" id="PS50113"/>
    </source>
</evidence>
<dbReference type="InterPro" id="IPR002197">
    <property type="entry name" value="HTH_Fis"/>
</dbReference>
<dbReference type="InterPro" id="IPR003593">
    <property type="entry name" value="AAA+_ATPase"/>
</dbReference>
<organism evidence="8 9">
    <name type="scientific">Tectimicrobiota bacterium</name>
    <dbReference type="NCBI Taxonomy" id="2528274"/>
    <lineage>
        <taxon>Bacteria</taxon>
        <taxon>Pseudomonadati</taxon>
        <taxon>Nitrospinota/Tectimicrobiota group</taxon>
        <taxon>Candidatus Tectimicrobiota</taxon>
    </lineage>
</organism>
<name>A0A932CQA7_UNCTE</name>
<dbReference type="GO" id="GO:0005524">
    <property type="term" value="F:ATP binding"/>
    <property type="evidence" value="ECO:0007669"/>
    <property type="project" value="UniProtKB-KW"/>
</dbReference>
<dbReference type="InterPro" id="IPR035965">
    <property type="entry name" value="PAS-like_dom_sf"/>
</dbReference>
<evidence type="ECO:0000256" key="1">
    <source>
        <dbReference type="ARBA" id="ARBA00022741"/>
    </source>
</evidence>
<dbReference type="PRINTS" id="PR01590">
    <property type="entry name" value="HTHFIS"/>
</dbReference>
<evidence type="ECO:0000256" key="4">
    <source>
        <dbReference type="ARBA" id="ARBA00023163"/>
    </source>
</evidence>
<dbReference type="PROSITE" id="PS00675">
    <property type="entry name" value="SIGMA54_INTERACT_1"/>
    <property type="match status" value="1"/>
</dbReference>
<keyword evidence="3" id="KW-0805">Transcription regulation</keyword>
<dbReference type="InterPro" id="IPR013767">
    <property type="entry name" value="PAS_fold"/>
</dbReference>
<dbReference type="CDD" id="cd00009">
    <property type="entry name" value="AAA"/>
    <property type="match status" value="1"/>
</dbReference>
<evidence type="ECO:0000259" key="6">
    <source>
        <dbReference type="PROSITE" id="PS50112"/>
    </source>
</evidence>
<dbReference type="GO" id="GO:0006355">
    <property type="term" value="P:regulation of DNA-templated transcription"/>
    <property type="evidence" value="ECO:0007669"/>
    <property type="project" value="InterPro"/>
</dbReference>
<dbReference type="SMART" id="SM00382">
    <property type="entry name" value="AAA"/>
    <property type="match status" value="1"/>
</dbReference>
<dbReference type="InterPro" id="IPR025943">
    <property type="entry name" value="Sigma_54_int_dom_ATP-bd_2"/>
</dbReference>
<evidence type="ECO:0000256" key="3">
    <source>
        <dbReference type="ARBA" id="ARBA00023015"/>
    </source>
</evidence>
<keyword evidence="1" id="KW-0547">Nucleotide-binding</keyword>
<dbReference type="PROSITE" id="PS50045">
    <property type="entry name" value="SIGMA54_INTERACT_4"/>
    <property type="match status" value="1"/>
</dbReference>
<dbReference type="Pfam" id="PF25601">
    <property type="entry name" value="AAA_lid_14"/>
    <property type="match status" value="1"/>
</dbReference>
<feature type="domain" description="Sigma-54 factor interaction" evidence="5">
    <location>
        <begin position="136"/>
        <end position="365"/>
    </location>
</feature>
<dbReference type="PROSITE" id="PS00676">
    <property type="entry name" value="SIGMA54_INTERACT_2"/>
    <property type="match status" value="1"/>
</dbReference>
<keyword evidence="4" id="KW-0804">Transcription</keyword>
<evidence type="ECO:0000259" key="5">
    <source>
        <dbReference type="PROSITE" id="PS50045"/>
    </source>
</evidence>
<dbReference type="InterPro" id="IPR027417">
    <property type="entry name" value="P-loop_NTPase"/>
</dbReference>
<dbReference type="InterPro" id="IPR000014">
    <property type="entry name" value="PAS"/>
</dbReference>
<dbReference type="InterPro" id="IPR000700">
    <property type="entry name" value="PAS-assoc_C"/>
</dbReference>
<keyword evidence="2" id="KW-0067">ATP-binding</keyword>
<gene>
    <name evidence="8" type="ORF">HYY20_07430</name>
</gene>
<dbReference type="Pfam" id="PF02954">
    <property type="entry name" value="HTH_8"/>
    <property type="match status" value="1"/>
</dbReference>
<dbReference type="InterPro" id="IPR058031">
    <property type="entry name" value="AAA_lid_NorR"/>
</dbReference>